<keyword evidence="2" id="KW-1185">Reference proteome</keyword>
<accession>A0ABS8Y743</accession>
<feature type="non-terminal residue" evidence="1">
    <location>
        <position position="1"/>
    </location>
</feature>
<dbReference type="EMBL" id="JACEIK010034103">
    <property type="protein sequence ID" value="MCE5166842.1"/>
    <property type="molecule type" value="Genomic_DNA"/>
</dbReference>
<evidence type="ECO:0000313" key="1">
    <source>
        <dbReference type="EMBL" id="MCE5166842.1"/>
    </source>
</evidence>
<proteinExistence type="predicted"/>
<gene>
    <name evidence="1" type="ORF">HAX54_027938</name>
</gene>
<sequence length="60" mass="6701">TRFKTVRGEGSKADSFYKRWPGFLQPNQRTCATRPCRVEGSAQWGSYHGAKIGSLATVPR</sequence>
<reference evidence="1 2" key="1">
    <citation type="journal article" date="2021" name="BMC Genomics">
        <title>Datura genome reveals duplications of psychoactive alkaloid biosynthetic genes and high mutation rate following tissue culture.</title>
        <authorList>
            <person name="Rajewski A."/>
            <person name="Carter-House D."/>
            <person name="Stajich J."/>
            <person name="Litt A."/>
        </authorList>
    </citation>
    <scope>NUCLEOTIDE SEQUENCE [LARGE SCALE GENOMIC DNA]</scope>
    <source>
        <strain evidence="1">AR-01</strain>
    </source>
</reference>
<organism evidence="1 2">
    <name type="scientific">Datura stramonium</name>
    <name type="common">Jimsonweed</name>
    <name type="synonym">Common thornapple</name>
    <dbReference type="NCBI Taxonomy" id="4076"/>
    <lineage>
        <taxon>Eukaryota</taxon>
        <taxon>Viridiplantae</taxon>
        <taxon>Streptophyta</taxon>
        <taxon>Embryophyta</taxon>
        <taxon>Tracheophyta</taxon>
        <taxon>Spermatophyta</taxon>
        <taxon>Magnoliopsida</taxon>
        <taxon>eudicotyledons</taxon>
        <taxon>Gunneridae</taxon>
        <taxon>Pentapetalae</taxon>
        <taxon>asterids</taxon>
        <taxon>lamiids</taxon>
        <taxon>Solanales</taxon>
        <taxon>Solanaceae</taxon>
        <taxon>Solanoideae</taxon>
        <taxon>Datureae</taxon>
        <taxon>Datura</taxon>
    </lineage>
</organism>
<protein>
    <submittedName>
        <fullName evidence="1">Uncharacterized protein</fullName>
    </submittedName>
</protein>
<comment type="caution">
    <text evidence="1">The sequence shown here is derived from an EMBL/GenBank/DDBJ whole genome shotgun (WGS) entry which is preliminary data.</text>
</comment>
<evidence type="ECO:0000313" key="2">
    <source>
        <dbReference type="Proteomes" id="UP000823775"/>
    </source>
</evidence>
<dbReference type="Proteomes" id="UP000823775">
    <property type="component" value="Unassembled WGS sequence"/>
</dbReference>
<name>A0ABS8Y743_DATST</name>